<proteinExistence type="predicted"/>
<dbReference type="SUPFAM" id="SSF75011">
    <property type="entry name" value="3-carboxy-cis,cis-mucoante lactonizing enzyme"/>
    <property type="match status" value="1"/>
</dbReference>
<evidence type="ECO:0000313" key="2">
    <source>
        <dbReference type="Proteomes" id="UP001291912"/>
    </source>
</evidence>
<organism evidence="1 2">
    <name type="scientific">Microbacterium aquimaris</name>
    <dbReference type="NCBI Taxonomy" id="459816"/>
    <lineage>
        <taxon>Bacteria</taxon>
        <taxon>Bacillati</taxon>
        <taxon>Actinomycetota</taxon>
        <taxon>Actinomycetes</taxon>
        <taxon>Micrococcales</taxon>
        <taxon>Microbacteriaceae</taxon>
        <taxon>Microbacterium</taxon>
    </lineage>
</organism>
<evidence type="ECO:0000313" key="1">
    <source>
        <dbReference type="EMBL" id="MDZ8161088.1"/>
    </source>
</evidence>
<dbReference type="Pfam" id="PF17963">
    <property type="entry name" value="Big_9"/>
    <property type="match status" value="3"/>
</dbReference>
<dbReference type="Gene3D" id="2.60.40.3440">
    <property type="match status" value="1"/>
</dbReference>
<dbReference type="RefSeq" id="WP_194423745.1">
    <property type="nucleotide sequence ID" value="NZ_BAAAPT010000001.1"/>
</dbReference>
<gene>
    <name evidence="1" type="ORF">R2Q92_04515</name>
</gene>
<dbReference type="Proteomes" id="UP001291912">
    <property type="component" value="Unassembled WGS sequence"/>
</dbReference>
<sequence>MRRRTLAGIVAGVAAAGVVLTAGIVWPGLDAQETPPVDPTVWALQTGDGSRYARVNTAIGELDTVRTVSNPSEVAQSAEGAFLFSDSWSKITRIDAALPTDLDDDTVRASPSTPAGTTTVAAAGEFVAYLTDAGTVFAGELAGDAAQLDPFAEGDDDAPAYTAEAIAVAEDGTLFAYSAADGSVLRWDIAADRMVARDRLEVAELAQPRVTAAGDTWAVVDGADGTVWLAGVTDPLNIDVTGAVVVGRAAVAGSSVYIADETSLVRVPVDGSTAVTERGGTTVLGVPAAPVTVDDEVYAAWLPQGDAAGLLWSSVDGETVLDYAGETLGEQRRPQFVVGQGAVILNETRSGWVWTVPDGRLVPSSQNWALDDTVDPESEPSEEQLAVQIDPKPPIAEPDAFGVRAGALTALPVLLNDHDPNEDVLAIDPASVTGLDPDFGTVGITDDGQRLTVQIEPGATGAASFSYAVTDGTVDGGLTSDSTTVTVTVAGPEVETAPRWCGVEGCLVTWPTPEVARGGTVTVPVMPGWVDPEGDPMLLLSVENPSGVGNVAATPAGEVVYQHDDDGGGAEELVELRVTVADTLGQTATKSLLVRVSPQPQLTAQSFAVVDAVGSGVGVDVLGHVTGTAGALSLESVRVLDDAAATATVVGGSTTFDVAAEEPGTYRVDYTVTDGESSATATARITLLAPDAPADLTTAPVVAFVHPQEDATLDVFAAVSNPTGRVLLLSDVEAVPEEGATLSVDAVGQNYLRVSGSTATGEPGTLGTVGYTVSDGTQDGGARVRGEATVYLLPPAPELAPIAVDDTVVVRTGAQVDIPVLENDVAPSGGRPVLNPASVVSSTDEALAFASGDTLRYLAPDEPGRHTVEYSASLTGAPGLEDTATVRIEVLDADVNRAPSPDTLEARVLSGETTRIPFDGFGMDPDGDVVRLDAVISQPESGSATISADGTALLYSSVAGDSGQDAFRYRVVDDSGQTGEGTVRVGVLDSVADPSPVTFTDYVQVQVGAENVVRVDAVANDLDPTGGDLSIRAVRPDQPTVLTDGSANPEYARLDALVDTDGDRTLVIRAGEQVGTMAFLYDVVSTSGNTGRGLVVVTVVREAVPDYPIVEDTVLTVETRDDFVDGVDVLTGKTAWSGGDVGALELALWGDPDDVEVGGLRLRGALPERTRIIPFEVTGQTATGEVVTYAFLRVPGDDDLELALRAGVAAPEVTELESVTFDLADHVAVPRGAALEVGEQVRAAGARPEAECRAASGTQVTYDAGAGAPFSDACQVPVRLVGQTEWTYLSVPVTVIALDPQPELAPASVTVGPGETDTFDLREMTSWQLREDWDGISYSVSADGTSFDVSLTGSVVTVTGADDAVPGRQEAVVVSVTSHPGVASARLLLRVGAAPSTLPRGGSVTQQCSQASGGQCTIEVVGAGGEVNPLPGTPLEVVDVSATGACTGVTFAVADASRVVASWSTDAPGATCTASFSVRDAQGRVSAGERDGNLLLDLQGYPRAPASVTQTAFADGSLTLRVDPGSARQAYPALTGFVVRSGGQEVARCGVDGTCPAISAPNGEQRVYEVRAVNAVGESRTGVGTTAWAYDPPPAPDAVTATPVATSSGEGGVIAVEITGISPAETGSLRLTSPSGDEVTVPVSRNQTRVSVREYRIGTNTASTLTVTPLSRFDVPPGLGGSASGSAVTVAANGIGAPKNAQLTLVATNNGDGTATIVATGGATVNGQGSTLRYDIVEAGRFCRPDDDGARAEFEVRDGEEYTYEMCVESRYGGRDYGGVVVTRTVYAVQDDAAPRGYTFVVDARPDVTSTRAEWRIRQAPASDEDPPRFNDPEFNGYPTSVFGRDPDIDVRYVHDWHGATTGWADVTARAGSAPYQVQATWSASSCVGGGTLQTTGSSSTAPNGGAAAITFGNGSLRYFDADGTRLPHTAGTWEVPVGAAYVESISVTVDWSAQGWGLQNAQTTFAATCQPGDTAPETPAG</sequence>
<keyword evidence="2" id="KW-1185">Reference proteome</keyword>
<name>A0ABU5N4T8_9MICO</name>
<protein>
    <submittedName>
        <fullName evidence="1">Ig-like domain-containing protein</fullName>
    </submittedName>
</protein>
<dbReference type="EMBL" id="JAWJYN010000001">
    <property type="protein sequence ID" value="MDZ8161088.1"/>
    <property type="molecule type" value="Genomic_DNA"/>
</dbReference>
<accession>A0ABU5N4T8</accession>
<reference evidence="1 2" key="1">
    <citation type="submission" date="2023-10" db="EMBL/GenBank/DDBJ databases">
        <title>Microbacterium xanthum sp. nov., isolated from seaweed.</title>
        <authorList>
            <person name="Lee S.D."/>
        </authorList>
    </citation>
    <scope>NUCLEOTIDE SEQUENCE [LARGE SCALE GENOMIC DNA]</scope>
    <source>
        <strain evidence="1 2">KCTC 19124</strain>
    </source>
</reference>
<comment type="caution">
    <text evidence="1">The sequence shown here is derived from an EMBL/GenBank/DDBJ whole genome shotgun (WGS) entry which is preliminary data.</text>
</comment>